<feature type="compositionally biased region" description="Basic and acidic residues" evidence="1">
    <location>
        <begin position="106"/>
        <end position="130"/>
    </location>
</feature>
<gene>
    <name evidence="2" type="ORF">TNCT_203661</name>
</gene>
<keyword evidence="3" id="KW-1185">Reference proteome</keyword>
<organism evidence="2 3">
    <name type="scientific">Trichonephila clavata</name>
    <name type="common">Joro spider</name>
    <name type="synonym">Nephila clavata</name>
    <dbReference type="NCBI Taxonomy" id="2740835"/>
    <lineage>
        <taxon>Eukaryota</taxon>
        <taxon>Metazoa</taxon>
        <taxon>Ecdysozoa</taxon>
        <taxon>Arthropoda</taxon>
        <taxon>Chelicerata</taxon>
        <taxon>Arachnida</taxon>
        <taxon>Araneae</taxon>
        <taxon>Araneomorphae</taxon>
        <taxon>Entelegynae</taxon>
        <taxon>Araneoidea</taxon>
        <taxon>Nephilidae</taxon>
        <taxon>Trichonephila</taxon>
    </lineage>
</organism>
<dbReference type="GO" id="GO:0005643">
    <property type="term" value="C:nuclear pore"/>
    <property type="evidence" value="ECO:0007669"/>
    <property type="project" value="InterPro"/>
</dbReference>
<feature type="compositionally biased region" description="Basic and acidic residues" evidence="1">
    <location>
        <begin position="355"/>
        <end position="421"/>
    </location>
</feature>
<feature type="compositionally biased region" description="Basic and acidic residues" evidence="1">
    <location>
        <begin position="166"/>
        <end position="190"/>
    </location>
</feature>
<proteinExistence type="predicted"/>
<dbReference type="GO" id="GO:0000124">
    <property type="term" value="C:SAGA complex"/>
    <property type="evidence" value="ECO:0007669"/>
    <property type="project" value="InterPro"/>
</dbReference>
<dbReference type="InterPro" id="IPR018783">
    <property type="entry name" value="TF_ENY2"/>
</dbReference>
<dbReference type="Gene3D" id="1.10.246.140">
    <property type="match status" value="1"/>
</dbReference>
<dbReference type="GO" id="GO:0006406">
    <property type="term" value="P:mRNA export from nucleus"/>
    <property type="evidence" value="ECO:0007669"/>
    <property type="project" value="InterPro"/>
</dbReference>
<feature type="region of interest" description="Disordered" evidence="1">
    <location>
        <begin position="339"/>
        <end position="438"/>
    </location>
</feature>
<dbReference type="GO" id="GO:0003713">
    <property type="term" value="F:transcription coactivator activity"/>
    <property type="evidence" value="ECO:0007669"/>
    <property type="project" value="InterPro"/>
</dbReference>
<feature type="region of interest" description="Disordered" evidence="1">
    <location>
        <begin position="1"/>
        <end position="71"/>
    </location>
</feature>
<dbReference type="EMBL" id="BMAO01010771">
    <property type="protein sequence ID" value="GFQ69366.1"/>
    <property type="molecule type" value="Genomic_DNA"/>
</dbReference>
<accession>A0A8X6KC90</accession>
<evidence type="ECO:0000313" key="3">
    <source>
        <dbReference type="Proteomes" id="UP000887116"/>
    </source>
</evidence>
<dbReference type="AlphaFoldDB" id="A0A8X6KC90"/>
<protein>
    <submittedName>
        <fullName evidence="2">Uncharacterized protein</fullName>
    </submittedName>
</protein>
<dbReference type="Pfam" id="PF10163">
    <property type="entry name" value="EnY2"/>
    <property type="match status" value="1"/>
</dbReference>
<evidence type="ECO:0000313" key="2">
    <source>
        <dbReference type="EMBL" id="GFQ69366.1"/>
    </source>
</evidence>
<reference evidence="2" key="1">
    <citation type="submission" date="2020-07" db="EMBL/GenBank/DDBJ databases">
        <title>Multicomponent nature underlies the extraordinary mechanical properties of spider dragline silk.</title>
        <authorList>
            <person name="Kono N."/>
            <person name="Nakamura H."/>
            <person name="Mori M."/>
            <person name="Yoshida Y."/>
            <person name="Ohtoshi R."/>
            <person name="Malay A.D."/>
            <person name="Moran D.A.P."/>
            <person name="Tomita M."/>
            <person name="Numata K."/>
            <person name="Arakawa K."/>
        </authorList>
    </citation>
    <scope>NUCLEOTIDE SEQUENCE</scope>
</reference>
<feature type="region of interest" description="Disordered" evidence="1">
    <location>
        <begin position="102"/>
        <end position="130"/>
    </location>
</feature>
<feature type="compositionally biased region" description="Basic residues" evidence="1">
    <location>
        <begin position="422"/>
        <end position="438"/>
    </location>
</feature>
<feature type="compositionally biased region" description="Low complexity" evidence="1">
    <location>
        <begin position="15"/>
        <end position="25"/>
    </location>
</feature>
<evidence type="ECO:0000256" key="1">
    <source>
        <dbReference type="SAM" id="MobiDB-lite"/>
    </source>
</evidence>
<sequence length="438" mass="49643">MEGGMDVDPDRQMESCSSAASSNAAFDDECKTSNSCEEFAYPEPIRGDKDLQEEKEDLEGGGQKGMDVDPNRQMVSCSSVASSNAAFDDECKTSNSCEEFAFPEPIRGDKDLQEEKEELEGGQKDMDVDPNRQMVSCSSAASSNAEFDDECKTSNSCEEFAFPEPIRGDKDLQEEKEELEGGQKDMDVDPNRQMVSCSSAASSNAAFDDECKTSNSCEELTCPESTRHDKELQEEQEEIEWITAAIKKKLVANGEMPKLLEEAHNVLINEGWNLVVVSKCREFISQYGKGVTHMQLFDYCKEHCMKHIPGYVKDHLLKKVEDSTQKEVKKIKKVKKQKQVKEPNEVMQSEEVEEPKEVMQSEEVEKPKEVMQSEEVEKPKEVMQSEEVEKPKKVMQSEEVEQPKEVIQSEKVEQPKDEKHKEVKKIKKDKKGKGKKRK</sequence>
<dbReference type="InterPro" id="IPR038212">
    <property type="entry name" value="TF_EnY2_sf"/>
</dbReference>
<dbReference type="Proteomes" id="UP000887116">
    <property type="component" value="Unassembled WGS sequence"/>
</dbReference>
<feature type="region of interest" description="Disordered" evidence="1">
    <location>
        <begin position="162"/>
        <end position="190"/>
    </location>
</feature>
<name>A0A8X6KC90_TRICU</name>
<dbReference type="OrthoDB" id="6157789at2759"/>
<comment type="caution">
    <text evidence="2">The sequence shown here is derived from an EMBL/GenBank/DDBJ whole genome shotgun (WGS) entry which is preliminary data.</text>
</comment>